<feature type="non-terminal residue" evidence="12">
    <location>
        <position position="1"/>
    </location>
</feature>
<accession>A0A836F275</accession>
<comment type="cofactor">
    <cofactor evidence="1">
        <name>Zn(2+)</name>
        <dbReference type="ChEBI" id="CHEBI:29105"/>
    </cofactor>
</comment>
<dbReference type="InterPro" id="IPR018497">
    <property type="entry name" value="Peptidase_M13_C"/>
</dbReference>
<evidence type="ECO:0000256" key="4">
    <source>
        <dbReference type="ARBA" id="ARBA00022670"/>
    </source>
</evidence>
<keyword evidence="13" id="KW-1185">Reference proteome</keyword>
<evidence type="ECO:0000259" key="10">
    <source>
        <dbReference type="Pfam" id="PF01431"/>
    </source>
</evidence>
<dbReference type="Pfam" id="PF01431">
    <property type="entry name" value="Peptidase_M13"/>
    <property type="match status" value="1"/>
</dbReference>
<protein>
    <submittedName>
        <fullName evidence="12">NEP protein</fullName>
    </submittedName>
</protein>
<dbReference type="EMBL" id="JAANIC010004392">
    <property type="protein sequence ID" value="KAG5334907.1"/>
    <property type="molecule type" value="Genomic_DNA"/>
</dbReference>
<dbReference type="InterPro" id="IPR000718">
    <property type="entry name" value="Peptidase_M13"/>
</dbReference>
<keyword evidence="9" id="KW-0812">Transmembrane</keyword>
<name>A0A836F275_9HYME</name>
<feature type="domain" description="Peptidase M13 C-terminal" evidence="10">
    <location>
        <begin position="552"/>
        <end position="767"/>
    </location>
</feature>
<dbReference type="GO" id="GO:0016485">
    <property type="term" value="P:protein processing"/>
    <property type="evidence" value="ECO:0007669"/>
    <property type="project" value="TreeGrafter"/>
</dbReference>
<dbReference type="InterPro" id="IPR024079">
    <property type="entry name" value="MetalloPept_cat_dom_sf"/>
</dbReference>
<evidence type="ECO:0000256" key="1">
    <source>
        <dbReference type="ARBA" id="ARBA00001947"/>
    </source>
</evidence>
<evidence type="ECO:0000313" key="13">
    <source>
        <dbReference type="Proteomes" id="UP000669903"/>
    </source>
</evidence>
<dbReference type="Proteomes" id="UP000669903">
    <property type="component" value="Unassembled WGS sequence"/>
</dbReference>
<dbReference type="Gene3D" id="1.10.1380.10">
    <property type="entry name" value="Neutral endopeptidase , domain2"/>
    <property type="match status" value="1"/>
</dbReference>
<keyword evidence="9" id="KW-0472">Membrane</keyword>
<evidence type="ECO:0000259" key="11">
    <source>
        <dbReference type="Pfam" id="PF05649"/>
    </source>
</evidence>
<dbReference type="GO" id="GO:0046872">
    <property type="term" value="F:metal ion binding"/>
    <property type="evidence" value="ECO:0007669"/>
    <property type="project" value="UniProtKB-KW"/>
</dbReference>
<keyword evidence="4" id="KW-0645">Protease</keyword>
<dbReference type="GO" id="GO:0005886">
    <property type="term" value="C:plasma membrane"/>
    <property type="evidence" value="ECO:0007669"/>
    <property type="project" value="UniProtKB-SubCell"/>
</dbReference>
<evidence type="ECO:0000256" key="3">
    <source>
        <dbReference type="ARBA" id="ARBA00007357"/>
    </source>
</evidence>
<keyword evidence="5" id="KW-0479">Metal-binding</keyword>
<evidence type="ECO:0000256" key="6">
    <source>
        <dbReference type="ARBA" id="ARBA00022801"/>
    </source>
</evidence>
<keyword evidence="8" id="KW-0482">Metalloprotease</keyword>
<dbReference type="AlphaFoldDB" id="A0A836F275"/>
<dbReference type="SUPFAM" id="SSF55486">
    <property type="entry name" value="Metalloproteases ('zincins'), catalytic domain"/>
    <property type="match status" value="1"/>
</dbReference>
<dbReference type="Gene3D" id="3.40.390.10">
    <property type="entry name" value="Collagenase (Catalytic Domain)"/>
    <property type="match status" value="1"/>
</dbReference>
<feature type="non-terminal residue" evidence="12">
    <location>
        <position position="768"/>
    </location>
</feature>
<dbReference type="InterPro" id="IPR042089">
    <property type="entry name" value="Peptidase_M13_dom_2"/>
</dbReference>
<dbReference type="PANTHER" id="PTHR11733:SF167">
    <property type="entry name" value="FI17812P1-RELATED"/>
    <property type="match status" value="1"/>
</dbReference>
<sequence length="768" mass="88640">MMHVERSAHQGTWVCCVPCYWLRRSKAVHKALLTFAMMLVTSLLVTSPVLFLITTLPEGEQPRKCAPLDEACVRERDGPEGVCDTDVCVEASKRILTSMKRGVDPCKDFYKFACGGFRDQQPYQPSASFNILQAQIDERIHKTLTNETGQMVVAFEKLGQFYDTCRDFKKKPVNFTPVYELLNKFGGYLSPKSVVPTDITPLISALLKVNGAPFFDLYVDIDLYDRTKSSVYLDFPVKHQNYKFLAEDQKNRDVQRSRRIREIVQGFLPKNMDPEERSSETDLLLQFCLSLEKHKDLYNWVDVEQRVYVAYNVTYLQENFGYIRWRSLLNATLSYRVNGVDLNGGNNDTNSVQRPPTYVASEDQQIYVYITASRFFRSLGKLLSRSSRRIIHNGLLLLYADTLHDIVNVTAVKDWEDSCYRLTKSIFSEAVSVLYVRQYTPKYLETLVNRVIALFERVKETIAERILVKSWLDDETRTQALQKLNSLQGRFHVSPDFYNDSLLTREMAEVIIDSDDFITTVLNRFRQLQRSKDQSPLRKNAIMRNHYPYSVNAYYESSTNTIEIPLAMMTSWAWSWDGGPAFAVHATLGSVIAHEILHAFDFHRRKLPMESDRNIELLRVTADSWKRLETKIECVARLYARSFWRKVQSYGNDIAVQFDWNMTKNENVADIGALQIAHKTWHILTNGKDRSLPGLEGLRPSQLFFISAAQVYCVNTTLEAYVFSVEFDYHASHPERVNSVMMNSQAFVEAFRCPLGTKMNPPNKCTVW</sequence>
<organism evidence="12 13">
    <name type="scientific">Acromyrmex charruanus</name>
    <dbReference type="NCBI Taxonomy" id="2715315"/>
    <lineage>
        <taxon>Eukaryota</taxon>
        <taxon>Metazoa</taxon>
        <taxon>Ecdysozoa</taxon>
        <taxon>Arthropoda</taxon>
        <taxon>Hexapoda</taxon>
        <taxon>Insecta</taxon>
        <taxon>Pterygota</taxon>
        <taxon>Neoptera</taxon>
        <taxon>Endopterygota</taxon>
        <taxon>Hymenoptera</taxon>
        <taxon>Apocrita</taxon>
        <taxon>Aculeata</taxon>
        <taxon>Formicoidea</taxon>
        <taxon>Formicidae</taxon>
        <taxon>Myrmicinae</taxon>
        <taxon>Acromyrmex</taxon>
    </lineage>
</organism>
<dbReference type="PROSITE" id="PS51885">
    <property type="entry name" value="NEPRILYSIN"/>
    <property type="match status" value="1"/>
</dbReference>
<keyword evidence="7" id="KW-0862">Zinc</keyword>
<dbReference type="PANTHER" id="PTHR11733">
    <property type="entry name" value="ZINC METALLOPROTEASE FAMILY M13 NEPRILYSIN-RELATED"/>
    <property type="match status" value="1"/>
</dbReference>
<feature type="transmembrane region" description="Helical" evidence="9">
    <location>
        <begin position="31"/>
        <end position="53"/>
    </location>
</feature>
<gene>
    <name evidence="12" type="primary">Nep</name>
    <name evidence="12" type="ORF">G6Z76_0003799</name>
</gene>
<reference evidence="12" key="1">
    <citation type="submission" date="2020-03" db="EMBL/GenBank/DDBJ databases">
        <title>Relaxed selection underlies rapid genomic changes in the transitions from sociality to social parasitism in ants.</title>
        <authorList>
            <person name="Bi X."/>
        </authorList>
    </citation>
    <scope>NUCLEOTIDE SEQUENCE</scope>
    <source>
        <strain evidence="12">BGI-DK2014a</strain>
        <tissue evidence="12">Whole body</tissue>
    </source>
</reference>
<evidence type="ECO:0000256" key="2">
    <source>
        <dbReference type="ARBA" id="ARBA00004401"/>
    </source>
</evidence>
<comment type="similarity">
    <text evidence="3">Belongs to the peptidase M13 family.</text>
</comment>
<proteinExistence type="inferred from homology"/>
<dbReference type="Pfam" id="PF05649">
    <property type="entry name" value="Peptidase_M13_N"/>
    <property type="match status" value="1"/>
</dbReference>
<dbReference type="GO" id="GO:0004222">
    <property type="term" value="F:metalloendopeptidase activity"/>
    <property type="evidence" value="ECO:0007669"/>
    <property type="project" value="InterPro"/>
</dbReference>
<evidence type="ECO:0000256" key="9">
    <source>
        <dbReference type="SAM" id="Phobius"/>
    </source>
</evidence>
<evidence type="ECO:0000256" key="8">
    <source>
        <dbReference type="ARBA" id="ARBA00023049"/>
    </source>
</evidence>
<comment type="subcellular location">
    <subcellularLocation>
        <location evidence="2">Cell membrane</location>
        <topology evidence="2">Single-pass type II membrane protein</topology>
    </subcellularLocation>
</comment>
<comment type="caution">
    <text evidence="12">The sequence shown here is derived from an EMBL/GenBank/DDBJ whole genome shotgun (WGS) entry which is preliminary data.</text>
</comment>
<keyword evidence="6" id="KW-0378">Hydrolase</keyword>
<evidence type="ECO:0000256" key="7">
    <source>
        <dbReference type="ARBA" id="ARBA00022833"/>
    </source>
</evidence>
<keyword evidence="9" id="KW-1133">Transmembrane helix</keyword>
<feature type="domain" description="Peptidase M13 N-terminal" evidence="11">
    <location>
        <begin position="105"/>
        <end position="488"/>
    </location>
</feature>
<evidence type="ECO:0000313" key="12">
    <source>
        <dbReference type="EMBL" id="KAG5334907.1"/>
    </source>
</evidence>
<dbReference type="CDD" id="cd08662">
    <property type="entry name" value="M13"/>
    <property type="match status" value="1"/>
</dbReference>
<evidence type="ECO:0000256" key="5">
    <source>
        <dbReference type="ARBA" id="ARBA00022723"/>
    </source>
</evidence>
<dbReference type="InterPro" id="IPR008753">
    <property type="entry name" value="Peptidase_M13_N"/>
</dbReference>